<organism evidence="1 2">
    <name type="scientific">Coemansia furcata</name>
    <dbReference type="NCBI Taxonomy" id="417177"/>
    <lineage>
        <taxon>Eukaryota</taxon>
        <taxon>Fungi</taxon>
        <taxon>Fungi incertae sedis</taxon>
        <taxon>Zoopagomycota</taxon>
        <taxon>Kickxellomycotina</taxon>
        <taxon>Kickxellomycetes</taxon>
        <taxon>Kickxellales</taxon>
        <taxon>Kickxellaceae</taxon>
        <taxon>Coemansia</taxon>
    </lineage>
</organism>
<reference evidence="1" key="1">
    <citation type="submission" date="2022-07" db="EMBL/GenBank/DDBJ databases">
        <title>Phylogenomic reconstructions and comparative analyses of Kickxellomycotina fungi.</title>
        <authorList>
            <person name="Reynolds N.K."/>
            <person name="Stajich J.E."/>
            <person name="Barry K."/>
            <person name="Grigoriev I.V."/>
            <person name="Crous P."/>
            <person name="Smith M.E."/>
        </authorList>
    </citation>
    <scope>NUCLEOTIDE SEQUENCE</scope>
    <source>
        <strain evidence="1">CBS 102833</strain>
    </source>
</reference>
<evidence type="ECO:0000313" key="2">
    <source>
        <dbReference type="Proteomes" id="UP001140096"/>
    </source>
</evidence>
<protein>
    <submittedName>
        <fullName evidence="1">Palmitoyltransferase</fullName>
    </submittedName>
</protein>
<name>A0ACC1LSI9_9FUNG</name>
<proteinExistence type="predicted"/>
<comment type="caution">
    <text evidence="1">The sequence shown here is derived from an EMBL/GenBank/DDBJ whole genome shotgun (WGS) entry which is preliminary data.</text>
</comment>
<dbReference type="Proteomes" id="UP001140096">
    <property type="component" value="Unassembled WGS sequence"/>
</dbReference>
<dbReference type="EMBL" id="JANBUP010000001">
    <property type="protein sequence ID" value="KAJ2814236.1"/>
    <property type="molecule type" value="Genomic_DNA"/>
</dbReference>
<sequence length="1483" mass="162557">MKAYHLALVRPADSAAQKATQVLSSESDVSSFSFFQRGSVEEFLEFFSVTVAERTQVGQRQAVEENENFAYAYRSSRNLCAIVITDREYPGRVALGLAAKMIDEYTKVHDDRFIDSATGKAGFAVLKEFIGKYQDPKQADSIMKVQQELDETKVVLHKTIESLLERGEKLDALVDRSNQLSSQSKMFYKTAKKTNSCCIAGWRWPRVRMMAQSPDLQESTEVRQAKQPKKQRSAWAQVRRFISEVTEVLEDNGDPPYTTTVPALLPAEHPVMRNPAAWIVAGWVLLVAIDCAMSSTLMPRAVTWISAQPWTMESLVSGPLLWWADEALALVQLEVLSTAVALAQPFATQWWCFCLFLSVWLVFNNVDSHKSINERINGLFAHLMYFLVADMALLTVLGPQTLNKTTRSYDIATEASQLVSILLTPYADAVERQGQRARQLQQAASAVKNNEFGGHGVVLLATAVMYGGAGLWLRTWCGLRLRTSVALLAAHFVLRRNATASLVDYSTWVMAMHVIGLGALLAFREAAVAVQSMRAWHAAVVRERRRGGPLMMQTSAARHKARQGLSPQMGHLAGGGAYAHRVCFLCLGGHCERCLLSMEIWPTTSGSSEAHPPALPLEPPGEDEADPLLEVLPSSSTRPSAAPVVAAGRRRVRKHGRTTVVHTPAEPSPYSESHDALPALGLLNYASSAPTSTPTRRGRLLDLWIICSVAHCPCRSVHGPGPSAFVSKSPSGRDSRANWRFTVPVGSMVGLAQYVAELRSLGLMRAVNPAAMVDTDDFAAYVFPYIFGRFAVPEHKGPTAAANALLASNRGSSGYTPASAPFLAATPSDGSGLSAEQSRMSRILMASTPLSLARNADSSSTFRLSADAVRSEADGGCVLVSVAMTPVLAYLLLSHPKTAPTAAVCVPAALLSPTKANSDTPAISDAEAYLDYARVQIARSDVVVRVNGARWLYYEFGSLALNQPIAVRRLPTDNPQSLAISLSICGMRSEDLYVLIPSAKPAVPASPVVDKNQELVAEVEKEKARLAAVTQSLKRAKSAAPKRVAYWEAQLETVRKSLDRNFAADGKLESKRRHLELAVGALRTAVQTLAEEQSNNQSINHESPTTDKQVAVDALARLRAAETEARQLRDAHDHDIQVLDTDRTALVEKLSEVARKTEPLERSLIDPLQKDLRDVSRRFLVSRNVESKLQAKLRKELWACNDLAKERPAVVEGAAGELTRELADLKKSIARERAEIKLLKCRVVVMNHRGTSKTPLTSGKLYDARDTGDFREIIKKLENDYPQAPLVGIGFSMGANLLTRYLGEQGDKSPLSAGVAICCPFDMRALASVVHSESPFNDQVFHPTLTSAFKRMIRRNYDLLKASSIGYDMDAIMNVKNLIEFDSLTHVKTYNYKSCWDYYGDSSSSAHVSHIKTPYLAINTVDDPVSMAKAIPLEHFRTNPHTALALLEQGGHLGLFAGVDPKIWYLNPIAEFINGVLASTRLI</sequence>
<keyword evidence="2" id="KW-1185">Reference proteome</keyword>
<accession>A0ACC1LSI9</accession>
<gene>
    <name evidence="1" type="primary">YKT6</name>
    <name evidence="1" type="ORF">H4S07_000035</name>
</gene>
<evidence type="ECO:0000313" key="1">
    <source>
        <dbReference type="EMBL" id="KAJ2814236.1"/>
    </source>
</evidence>